<sequence length="188" mass="21447">MNQKKDKPVVNILKGRRIPIKDEQINEEKNEVLSACQLTNDNRNLLKNFCDAVAELKHNYCPICKECFPSVTLNNKNGSCRCSRDKLMPKRFSQKNDMDSGGQLGYRGHVIYVPQDVQKFITRDPATIDTFGYMLQTLPKSRSVFERLHAVYDDSSSTKDTTNLSNSDDNLNNSSNMNDVNMPDSHHE</sequence>
<dbReference type="EMBL" id="QKWP01001447">
    <property type="protein sequence ID" value="RIB08897.1"/>
    <property type="molecule type" value="Genomic_DNA"/>
</dbReference>
<evidence type="ECO:0000313" key="2">
    <source>
        <dbReference type="EMBL" id="RIB08897.1"/>
    </source>
</evidence>
<dbReference type="STRING" id="44941.A0A397UIG7"/>
<gene>
    <name evidence="2" type="ORF">C2G38_2210417</name>
</gene>
<evidence type="ECO:0000256" key="1">
    <source>
        <dbReference type="SAM" id="MobiDB-lite"/>
    </source>
</evidence>
<dbReference type="AlphaFoldDB" id="A0A397UIG7"/>
<proteinExistence type="predicted"/>
<protein>
    <submittedName>
        <fullName evidence="2">Uncharacterized protein</fullName>
    </submittedName>
</protein>
<dbReference type="Proteomes" id="UP000266673">
    <property type="component" value="Unassembled WGS sequence"/>
</dbReference>
<organism evidence="2 3">
    <name type="scientific">Gigaspora rosea</name>
    <dbReference type="NCBI Taxonomy" id="44941"/>
    <lineage>
        <taxon>Eukaryota</taxon>
        <taxon>Fungi</taxon>
        <taxon>Fungi incertae sedis</taxon>
        <taxon>Mucoromycota</taxon>
        <taxon>Glomeromycotina</taxon>
        <taxon>Glomeromycetes</taxon>
        <taxon>Diversisporales</taxon>
        <taxon>Gigasporaceae</taxon>
        <taxon>Gigaspora</taxon>
    </lineage>
</organism>
<accession>A0A397UIG7</accession>
<keyword evidence="3" id="KW-1185">Reference proteome</keyword>
<comment type="caution">
    <text evidence="2">The sequence shown here is derived from an EMBL/GenBank/DDBJ whole genome shotgun (WGS) entry which is preliminary data.</text>
</comment>
<name>A0A397UIG7_9GLOM</name>
<evidence type="ECO:0000313" key="3">
    <source>
        <dbReference type="Proteomes" id="UP000266673"/>
    </source>
</evidence>
<feature type="region of interest" description="Disordered" evidence="1">
    <location>
        <begin position="155"/>
        <end position="188"/>
    </location>
</feature>
<dbReference type="OrthoDB" id="432234at2759"/>
<reference evidence="2 3" key="1">
    <citation type="submission" date="2018-06" db="EMBL/GenBank/DDBJ databases">
        <title>Comparative genomics reveals the genomic features of Rhizophagus irregularis, R. cerebriforme, R. diaphanum and Gigaspora rosea, and their symbiotic lifestyle signature.</title>
        <authorList>
            <person name="Morin E."/>
            <person name="San Clemente H."/>
            <person name="Chen E.C.H."/>
            <person name="De La Providencia I."/>
            <person name="Hainaut M."/>
            <person name="Kuo A."/>
            <person name="Kohler A."/>
            <person name="Murat C."/>
            <person name="Tang N."/>
            <person name="Roy S."/>
            <person name="Loubradou J."/>
            <person name="Henrissat B."/>
            <person name="Grigoriev I.V."/>
            <person name="Corradi N."/>
            <person name="Roux C."/>
            <person name="Martin F.M."/>
        </authorList>
    </citation>
    <scope>NUCLEOTIDE SEQUENCE [LARGE SCALE GENOMIC DNA]</scope>
    <source>
        <strain evidence="2 3">DAOM 194757</strain>
    </source>
</reference>